<gene>
    <name evidence="1" type="ORF">VC274080_022882</name>
</gene>
<sequence>MVYLSKVLMAIYKELSGEEGSQKKYAGIPTTALADAAKNGIGITYTGQFILAQFTGVSSLFIGSLSSS</sequence>
<organism evidence="1 2">
    <name type="scientific">Vibrio cholerae 2740-80</name>
    <dbReference type="NCBI Taxonomy" id="412614"/>
    <lineage>
        <taxon>Bacteria</taxon>
        <taxon>Pseudomonadati</taxon>
        <taxon>Pseudomonadota</taxon>
        <taxon>Gammaproteobacteria</taxon>
        <taxon>Vibrionales</taxon>
        <taxon>Vibrionaceae</taxon>
        <taxon>Vibrio</taxon>
    </lineage>
</organism>
<protein>
    <submittedName>
        <fullName evidence="1">Uncharacterized protein</fullName>
    </submittedName>
</protein>
<proteinExistence type="predicted"/>
<dbReference type="Proteomes" id="UP000003017">
    <property type="component" value="Unassembled WGS sequence"/>
</dbReference>
<evidence type="ECO:0000313" key="1">
    <source>
        <dbReference type="EMBL" id="KNA61713.1"/>
    </source>
</evidence>
<reference evidence="1 2" key="2">
    <citation type="submission" date="2010-08" db="EMBL/GenBank/DDBJ databases">
        <title>The Genome Sequence of Vibrio cholerae strain 2740-80.</title>
        <authorList>
            <consortium name="The Broad Institute Genome Sequencing Platform"/>
            <person name="Colwell R."/>
            <person name="Young S.K."/>
            <person name="Zeng Q."/>
            <person name="Alvarado L."/>
            <person name="Berlin A."/>
            <person name="Chapman S."/>
            <person name="Chen Z."/>
            <person name="Freedman E."/>
            <person name="Gellesch M."/>
            <person name="Goldberg J."/>
            <person name="Griggs A."/>
            <person name="Gujja S."/>
            <person name="Heilman E."/>
            <person name="Heiman D."/>
            <person name="Howarth C."/>
            <person name="Larson L."/>
            <person name="Mehta T."/>
            <person name="Neiman D.N."/>
            <person name="Park D."/>
            <person name="Pearson M."/>
            <person name="Roberts A."/>
            <person name="Saif S."/>
            <person name="Shenoy N."/>
            <person name="Sisk P."/>
            <person name="Stolte C."/>
            <person name="Sykes S."/>
            <person name="White J."/>
            <person name="Yandava C."/>
            <person name="Borodovsky M."/>
            <person name="Heidelberg J."/>
            <person name="Haas B."/>
            <person name="Nusbaum C."/>
            <person name="Birren B."/>
        </authorList>
    </citation>
    <scope>NUCLEOTIDE SEQUENCE [LARGE SCALE GENOMIC DNA]</scope>
    <source>
        <strain evidence="1 2">2740-80</strain>
    </source>
</reference>
<accession>A0A0K9V141</accession>
<dbReference type="EMBL" id="AAUT02000001">
    <property type="protein sequence ID" value="KNA61713.1"/>
    <property type="molecule type" value="Genomic_DNA"/>
</dbReference>
<dbReference type="AlphaFoldDB" id="A0A0K9V141"/>
<evidence type="ECO:0000313" key="2">
    <source>
        <dbReference type="Proteomes" id="UP000003017"/>
    </source>
</evidence>
<comment type="caution">
    <text evidence="1">The sequence shown here is derived from an EMBL/GenBank/DDBJ whole genome shotgun (WGS) entry which is preliminary data.</text>
</comment>
<name>A0A0K9V141_VIBCL</name>
<reference evidence="1 2" key="1">
    <citation type="submission" date="2007-01" db="EMBL/GenBank/DDBJ databases">
        <authorList>
            <person name="Kobayashi T."/>
            <person name="Suzuki M."/>
            <person name="Inoue H."/>
            <person name="Itai R.N."/>
            <person name="Takahashi M."/>
            <person name="Nakanishi H."/>
            <person name="Mori S."/>
            <person name="Nishizawa N.K."/>
        </authorList>
    </citation>
    <scope>NUCLEOTIDE SEQUENCE [LARGE SCALE GENOMIC DNA]</scope>
    <source>
        <strain evidence="1 2">2740-80</strain>
    </source>
</reference>